<feature type="domain" description="CSC1/OSCA1-like 7TM region" evidence="9">
    <location>
        <begin position="500"/>
        <end position="773"/>
    </location>
</feature>
<evidence type="ECO:0000259" key="11">
    <source>
        <dbReference type="Pfam" id="PF14703"/>
    </source>
</evidence>
<feature type="transmembrane region" description="Helical" evidence="8">
    <location>
        <begin position="639"/>
        <end position="667"/>
    </location>
</feature>
<evidence type="ECO:0000259" key="9">
    <source>
        <dbReference type="Pfam" id="PF02714"/>
    </source>
</evidence>
<evidence type="ECO:0000256" key="2">
    <source>
        <dbReference type="ARBA" id="ARBA00007779"/>
    </source>
</evidence>
<keyword evidence="13" id="KW-1185">Reference proteome</keyword>
<dbReference type="AlphaFoldDB" id="A0A835ZHV1"/>
<dbReference type="Pfam" id="PF14703">
    <property type="entry name" value="PHM7_cyt"/>
    <property type="match status" value="1"/>
</dbReference>
<proteinExistence type="inferred from homology"/>
<reference evidence="12" key="1">
    <citation type="submission" date="2021-02" db="EMBL/GenBank/DDBJ databases">
        <title>First Annotated Genome of the Yellow-green Alga Tribonema minus.</title>
        <authorList>
            <person name="Mahan K.M."/>
        </authorList>
    </citation>
    <scope>NUCLEOTIDE SEQUENCE</scope>
    <source>
        <strain evidence="12">UTEX B ZZ1240</strain>
    </source>
</reference>
<dbReference type="OrthoDB" id="41125at2759"/>
<keyword evidence="3" id="KW-0813">Transport</keyword>
<evidence type="ECO:0000256" key="5">
    <source>
        <dbReference type="ARBA" id="ARBA00022989"/>
    </source>
</evidence>
<dbReference type="InterPro" id="IPR027815">
    <property type="entry name" value="CSC1/OSCA1-like_cyt"/>
</dbReference>
<comment type="caution">
    <text evidence="12">The sequence shown here is derived from an EMBL/GenBank/DDBJ whole genome shotgun (WGS) entry which is preliminary data.</text>
</comment>
<feature type="transmembrane region" description="Helical" evidence="8">
    <location>
        <begin position="545"/>
        <end position="574"/>
    </location>
</feature>
<feature type="transmembrane region" description="Helical" evidence="8">
    <location>
        <begin position="32"/>
        <end position="52"/>
    </location>
</feature>
<keyword evidence="5 8" id="KW-1133">Transmembrane helix</keyword>
<evidence type="ECO:0000313" key="12">
    <source>
        <dbReference type="EMBL" id="KAG5191570.1"/>
    </source>
</evidence>
<feature type="transmembrane region" description="Helical" evidence="8">
    <location>
        <begin position="753"/>
        <end position="775"/>
    </location>
</feature>
<keyword evidence="6 8" id="KW-0472">Membrane</keyword>
<accession>A0A835ZHV1</accession>
<name>A0A835ZHV1_9STRA</name>
<organism evidence="12 13">
    <name type="scientific">Tribonema minus</name>
    <dbReference type="NCBI Taxonomy" id="303371"/>
    <lineage>
        <taxon>Eukaryota</taxon>
        <taxon>Sar</taxon>
        <taxon>Stramenopiles</taxon>
        <taxon>Ochrophyta</taxon>
        <taxon>PX clade</taxon>
        <taxon>Xanthophyceae</taxon>
        <taxon>Tribonematales</taxon>
        <taxon>Tribonemataceae</taxon>
        <taxon>Tribonema</taxon>
    </lineage>
</organism>
<feature type="compositionally biased region" description="Gly residues" evidence="7">
    <location>
        <begin position="368"/>
        <end position="383"/>
    </location>
</feature>
<evidence type="ECO:0000259" key="10">
    <source>
        <dbReference type="Pfam" id="PF13967"/>
    </source>
</evidence>
<comment type="similarity">
    <text evidence="2">Belongs to the CSC1 (TC 1.A.17) family.</text>
</comment>
<evidence type="ECO:0000313" key="13">
    <source>
        <dbReference type="Proteomes" id="UP000664859"/>
    </source>
</evidence>
<dbReference type="InterPro" id="IPR045122">
    <property type="entry name" value="Csc1-like"/>
</dbReference>
<evidence type="ECO:0000256" key="7">
    <source>
        <dbReference type="SAM" id="MobiDB-lite"/>
    </source>
</evidence>
<evidence type="ECO:0000256" key="8">
    <source>
        <dbReference type="SAM" id="Phobius"/>
    </source>
</evidence>
<dbReference type="InterPro" id="IPR003864">
    <property type="entry name" value="CSC1/OSCA1-like_7TM"/>
</dbReference>
<sequence length="912" mass="100187">MGWVKDANAVDDQQTVDMIGLDTMVFLRFLRMGFKITAISSIFALVVLLPVYGTGDNPDPAAAGYNRITMANITDGGSRLWASLIFWWIFVALVLYFFWKEWQAYIPLRRRFLMEGDSDTPDEYRYTVMVEGVPPEHRSSHVLRHFFERMFPSAVASAHLCVETEEIEKVIKEQHKARDNYEKAVARSACDNYEKAAECKARAVKLIFNPNPDTYINPTLNILEQPVGTPPGHDPNPNSDPISDSMEQHKVHDSKLAVATFSGGKKHKKKQVKVGGKMCCGGHKVDAMEHYEQRLPLLPRTNGTDAQRAAAVAAAPLPPRALHLQAEASRLAHEGELKRRDVTGFQQEMDARSDDALRRDARALSDSGGSGGGGGGGAGGKAEGGLKHVVSKVTGHIVIDVGSAGGKAKGGLKNVVGKVTGHDDDEEALPAREREFANRWQHVASSTGFVTLASLVAKQAAVQCDIAGRPGAYEVLPAPEPRDVIWENVTTPAAAQKKKKSICNAFWILGILFWAIPVAFTQAVANLQGLKQKLPWLWIPPTNSVLYGLISGYLPVILFLALMALIPVVITLSAKKFIKLKSQSAVDTYLFKWHFGFQLANLWLILIGGSIINQLSPMIADPTSTVTYVASAVPGASQFFLNIIITSIFLKLFLELSCIIGVVLNIFKRMIKKDECRSQRELDASRQPKSLVWGKIYPPVIFNLLVALVYICIVPIIQPFCALYFGLAYLIYKHQALHVYAQPTEGGGAYFPLLFTMMMGCLYTAEVVMIVYFGIKKGPAQTPLAFVPLIATFLFDRYVRKEYVHFTRMLALESAAEADVGLRTRGGEGGTSVGGEEVKEGWGTGTAVAPLHMVDSDYYVQPALRRSTWETDPLPYRTNANKKEGEGANDQTDTQAGRPVNTGAENMEAAQV</sequence>
<feature type="region of interest" description="Disordered" evidence="7">
    <location>
        <begin position="870"/>
        <end position="912"/>
    </location>
</feature>
<comment type="subcellular location">
    <subcellularLocation>
        <location evidence="1">Membrane</location>
        <topology evidence="1">Multi-pass membrane protein</topology>
    </subcellularLocation>
</comment>
<feature type="domain" description="CSC1/OSCA1-like cytosolic" evidence="11">
    <location>
        <begin position="126"/>
        <end position="296"/>
    </location>
</feature>
<feature type="transmembrane region" description="Helical" evidence="8">
    <location>
        <begin position="696"/>
        <end position="717"/>
    </location>
</feature>
<dbReference type="Pfam" id="PF13967">
    <property type="entry name" value="RSN1_TM"/>
    <property type="match status" value="1"/>
</dbReference>
<feature type="region of interest" description="Disordered" evidence="7">
    <location>
        <begin position="226"/>
        <end position="246"/>
    </location>
</feature>
<dbReference type="InterPro" id="IPR032880">
    <property type="entry name" value="CSC1/OSCA1-like_N"/>
</dbReference>
<evidence type="ECO:0000256" key="3">
    <source>
        <dbReference type="ARBA" id="ARBA00022448"/>
    </source>
</evidence>
<evidence type="ECO:0000256" key="1">
    <source>
        <dbReference type="ARBA" id="ARBA00004141"/>
    </source>
</evidence>
<dbReference type="PANTHER" id="PTHR13018:SF5">
    <property type="entry name" value="RE44586P"/>
    <property type="match status" value="1"/>
</dbReference>
<dbReference type="EMBL" id="JAFCMP010000018">
    <property type="protein sequence ID" value="KAG5191570.1"/>
    <property type="molecule type" value="Genomic_DNA"/>
</dbReference>
<dbReference type="GO" id="GO:0005886">
    <property type="term" value="C:plasma membrane"/>
    <property type="evidence" value="ECO:0007669"/>
    <property type="project" value="TreeGrafter"/>
</dbReference>
<feature type="transmembrane region" description="Helical" evidence="8">
    <location>
        <begin position="80"/>
        <end position="99"/>
    </location>
</feature>
<feature type="region of interest" description="Disordered" evidence="7">
    <location>
        <begin position="333"/>
        <end position="383"/>
    </location>
</feature>
<feature type="domain" description="CSC1/OSCA1-like N-terminal transmembrane" evidence="10">
    <location>
        <begin position="2"/>
        <end position="101"/>
    </location>
</feature>
<protein>
    <recommendedName>
        <fullName evidence="14">DUF221-domain-containing protein</fullName>
    </recommendedName>
</protein>
<evidence type="ECO:0000256" key="4">
    <source>
        <dbReference type="ARBA" id="ARBA00022692"/>
    </source>
</evidence>
<feature type="compositionally biased region" description="Basic and acidic residues" evidence="7">
    <location>
        <begin position="349"/>
        <end position="363"/>
    </location>
</feature>
<dbReference type="GO" id="GO:0005227">
    <property type="term" value="F:calcium-activated cation channel activity"/>
    <property type="evidence" value="ECO:0007669"/>
    <property type="project" value="InterPro"/>
</dbReference>
<gene>
    <name evidence="12" type="ORF">JKP88DRAFT_251447</name>
</gene>
<dbReference type="Proteomes" id="UP000664859">
    <property type="component" value="Unassembled WGS sequence"/>
</dbReference>
<evidence type="ECO:0008006" key="14">
    <source>
        <dbReference type="Google" id="ProtNLM"/>
    </source>
</evidence>
<dbReference type="PANTHER" id="PTHR13018">
    <property type="entry name" value="PROBABLE MEMBRANE PROTEIN DUF221-RELATED"/>
    <property type="match status" value="1"/>
</dbReference>
<keyword evidence="4 8" id="KW-0812">Transmembrane</keyword>
<evidence type="ECO:0000256" key="6">
    <source>
        <dbReference type="ARBA" id="ARBA00023136"/>
    </source>
</evidence>
<feature type="transmembrane region" description="Helical" evidence="8">
    <location>
        <begin position="505"/>
        <end position="525"/>
    </location>
</feature>
<feature type="compositionally biased region" description="Basic and acidic residues" evidence="7">
    <location>
        <begin position="333"/>
        <end position="342"/>
    </location>
</feature>
<dbReference type="Pfam" id="PF02714">
    <property type="entry name" value="RSN1_7TM"/>
    <property type="match status" value="1"/>
</dbReference>
<feature type="transmembrane region" description="Helical" evidence="8">
    <location>
        <begin position="595"/>
        <end position="619"/>
    </location>
</feature>